<comment type="subcellular location">
    <subcellularLocation>
        <location evidence="1">Membrane</location>
        <topology evidence="1">Multi-pass membrane protein</topology>
    </subcellularLocation>
</comment>
<dbReference type="GO" id="GO:0016020">
    <property type="term" value="C:membrane"/>
    <property type="evidence" value="ECO:0007669"/>
    <property type="project" value="UniProtKB-SubCell"/>
</dbReference>
<feature type="transmembrane region" description="Helical" evidence="5">
    <location>
        <begin position="151"/>
        <end position="177"/>
    </location>
</feature>
<name>A0A4U8Q7L8_9FIRM</name>
<sequence>MDFINKLERKFGRYGIRNLSLYLIICYILGYTFNVFQPNIMSFLTLEPYYILRGQIWRIVTWILVPPESLSIFTVIMLFFYYSLGTSLENTWGAFRYTLYILAGLLFTDIGAFILYFVLGGGKLFGPIFSTYYINMSIFLAFALCYPNMQVLLYFVIPIKIKWMGILYGVFILFSFFKSSWPIKVAIIASLMNFIIFFLGTRDFRRVSPGEIRRKKKFKQETRQSSGGLTKHKCAICGRTELDGEDLEFRFCSKCDGNYEYCQDHLFTHEHVKKHHR</sequence>
<evidence type="ECO:0000256" key="3">
    <source>
        <dbReference type="ARBA" id="ARBA00022989"/>
    </source>
</evidence>
<evidence type="ECO:0008006" key="8">
    <source>
        <dbReference type="Google" id="ProtNLM"/>
    </source>
</evidence>
<feature type="transmembrane region" description="Helical" evidence="5">
    <location>
        <begin position="94"/>
        <end position="118"/>
    </location>
</feature>
<keyword evidence="4 5" id="KW-0472">Membrane</keyword>
<evidence type="ECO:0000313" key="6">
    <source>
        <dbReference type="EMBL" id="TLC97735.1"/>
    </source>
</evidence>
<evidence type="ECO:0000256" key="1">
    <source>
        <dbReference type="ARBA" id="ARBA00004141"/>
    </source>
</evidence>
<organism evidence="6 7">
    <name type="scientific">Robinsoniella peoriensis</name>
    <dbReference type="NCBI Taxonomy" id="180332"/>
    <lineage>
        <taxon>Bacteria</taxon>
        <taxon>Bacillati</taxon>
        <taxon>Bacillota</taxon>
        <taxon>Clostridia</taxon>
        <taxon>Lachnospirales</taxon>
        <taxon>Lachnospiraceae</taxon>
        <taxon>Robinsoniella</taxon>
    </lineage>
</organism>
<accession>A0A4U8Q7L8</accession>
<dbReference type="SUPFAM" id="SSF144091">
    <property type="entry name" value="Rhomboid-like"/>
    <property type="match status" value="1"/>
</dbReference>
<dbReference type="InterPro" id="IPR035952">
    <property type="entry name" value="Rhomboid-like_sf"/>
</dbReference>
<feature type="transmembrane region" description="Helical" evidence="5">
    <location>
        <begin position="60"/>
        <end position="82"/>
    </location>
</feature>
<comment type="caution">
    <text evidence="6">The sequence shown here is derived from an EMBL/GenBank/DDBJ whole genome shotgun (WGS) entry which is preliminary data.</text>
</comment>
<evidence type="ECO:0000256" key="5">
    <source>
        <dbReference type="SAM" id="Phobius"/>
    </source>
</evidence>
<dbReference type="AlphaFoldDB" id="A0A4U8Q7L8"/>
<reference evidence="6 7" key="1">
    <citation type="journal article" date="2019" name="Anaerobe">
        <title>Detection of Robinsoniella peoriensis in multiple bone samples of a trauma patient.</title>
        <authorList>
            <person name="Schrottner P."/>
            <person name="Hartwich K."/>
            <person name="Bunk B."/>
            <person name="Schober I."/>
            <person name="Helbig S."/>
            <person name="Rudolph W.W."/>
            <person name="Gunzer F."/>
        </authorList>
    </citation>
    <scope>NUCLEOTIDE SEQUENCE [LARGE SCALE GENOMIC DNA]</scope>
    <source>
        <strain evidence="6 7">DSM 106044</strain>
    </source>
</reference>
<dbReference type="EMBL" id="QGQD01000112">
    <property type="protein sequence ID" value="TLC97735.1"/>
    <property type="molecule type" value="Genomic_DNA"/>
</dbReference>
<feature type="transmembrane region" description="Helical" evidence="5">
    <location>
        <begin position="21"/>
        <end position="40"/>
    </location>
</feature>
<dbReference type="Gene3D" id="1.20.1540.10">
    <property type="entry name" value="Rhomboid-like"/>
    <property type="match status" value="1"/>
</dbReference>
<keyword evidence="7" id="KW-1185">Reference proteome</keyword>
<dbReference type="RefSeq" id="WP_027294176.1">
    <property type="nucleotide sequence ID" value="NZ_CAUSDN010000087.1"/>
</dbReference>
<keyword evidence="2 5" id="KW-0812">Transmembrane</keyword>
<gene>
    <name evidence="6" type="ORF">DSM106044_05533</name>
</gene>
<feature type="transmembrane region" description="Helical" evidence="5">
    <location>
        <begin position="183"/>
        <end position="200"/>
    </location>
</feature>
<protein>
    <recommendedName>
        <fullName evidence="8">Peptidase S54 rhomboid domain-containing protein</fullName>
    </recommendedName>
</protein>
<dbReference type="Proteomes" id="UP000306509">
    <property type="component" value="Unassembled WGS sequence"/>
</dbReference>
<evidence type="ECO:0000256" key="2">
    <source>
        <dbReference type="ARBA" id="ARBA00022692"/>
    </source>
</evidence>
<feature type="transmembrane region" description="Helical" evidence="5">
    <location>
        <begin position="124"/>
        <end position="144"/>
    </location>
</feature>
<evidence type="ECO:0000256" key="4">
    <source>
        <dbReference type="ARBA" id="ARBA00023136"/>
    </source>
</evidence>
<dbReference type="STRING" id="180332.GCA_000797495_05410"/>
<proteinExistence type="predicted"/>
<keyword evidence="3 5" id="KW-1133">Transmembrane helix</keyword>
<evidence type="ECO:0000313" key="7">
    <source>
        <dbReference type="Proteomes" id="UP000306509"/>
    </source>
</evidence>